<dbReference type="NCBIfam" id="NF047595">
    <property type="entry name" value="IS66_ISRel24_TnpA"/>
    <property type="match status" value="1"/>
</dbReference>
<evidence type="ECO:0000313" key="1">
    <source>
        <dbReference type="EMBL" id="MEM5292602.1"/>
    </source>
</evidence>
<organism evidence="1 2">
    <name type="scientific">Paraburkholderia sabiae</name>
    <dbReference type="NCBI Taxonomy" id="273251"/>
    <lineage>
        <taxon>Bacteria</taxon>
        <taxon>Pseudomonadati</taxon>
        <taxon>Pseudomonadota</taxon>
        <taxon>Betaproteobacteria</taxon>
        <taxon>Burkholderiales</taxon>
        <taxon>Burkholderiaceae</taxon>
        <taxon>Paraburkholderia</taxon>
    </lineage>
</organism>
<protein>
    <submittedName>
        <fullName evidence="1">Transposase</fullName>
    </submittedName>
</protein>
<reference evidence="1 2" key="1">
    <citation type="submission" date="2024-01" db="EMBL/GenBank/DDBJ databases">
        <title>The diversity of rhizobia nodulating Mimosa spp. in eleven states of Brazil covering several biomes is determined by host plant, location, and edaphic factors.</title>
        <authorList>
            <person name="Rouws L."/>
            <person name="Barauna A."/>
            <person name="Beukes C."/>
            <person name="De Faria S.M."/>
            <person name="Gross E."/>
            <person name="Dos Reis Junior F.B."/>
            <person name="Simon M."/>
            <person name="Maluk M."/>
            <person name="Odee D.W."/>
            <person name="Kenicer G."/>
            <person name="Young J.P.W."/>
            <person name="Reis V.M."/>
            <person name="Zilli J."/>
            <person name="James E.K."/>
        </authorList>
    </citation>
    <scope>NUCLEOTIDE SEQUENCE [LARGE SCALE GENOMIC DNA]</scope>
    <source>
        <strain evidence="1 2">JPY77</strain>
    </source>
</reference>
<sequence length="160" mass="17828">MLIEVLGSLVSTNLMVDTKVDKTWGVGAADGAHKRPNFPTEFKRQLVEQSFEPGASVALIARSNDINANLLFKWRRHYLEGEYGLPTLPEGVTPKRASEVPSLLPVDVVAEAAEHKPPMAVDIARSPEDLCEIEFDRARLRVRGNVSPDMLRLLIRELSR</sequence>
<dbReference type="RefSeq" id="WP_233472249.1">
    <property type="nucleotide sequence ID" value="NZ_CAJHCS010000108.1"/>
</dbReference>
<proteinExistence type="predicted"/>
<evidence type="ECO:0000313" key="2">
    <source>
        <dbReference type="Proteomes" id="UP001494588"/>
    </source>
</evidence>
<dbReference type="SUPFAM" id="SSF46689">
    <property type="entry name" value="Homeodomain-like"/>
    <property type="match status" value="1"/>
</dbReference>
<dbReference type="InterPro" id="IPR009057">
    <property type="entry name" value="Homeodomain-like_sf"/>
</dbReference>
<dbReference type="EMBL" id="JAZHGC010000133">
    <property type="protein sequence ID" value="MEM5292602.1"/>
    <property type="molecule type" value="Genomic_DNA"/>
</dbReference>
<comment type="caution">
    <text evidence="1">The sequence shown here is derived from an EMBL/GenBank/DDBJ whole genome shotgun (WGS) entry which is preliminary data.</text>
</comment>
<keyword evidence="2" id="KW-1185">Reference proteome</keyword>
<gene>
    <name evidence="1" type="ORF">V4C55_44155</name>
</gene>
<dbReference type="Proteomes" id="UP001494588">
    <property type="component" value="Unassembled WGS sequence"/>
</dbReference>
<dbReference type="Pfam" id="PF01527">
    <property type="entry name" value="HTH_Tnp_1"/>
    <property type="match status" value="1"/>
</dbReference>
<accession>A0ABU9QSX8</accession>
<dbReference type="InterPro" id="IPR002514">
    <property type="entry name" value="Transposase_8"/>
</dbReference>
<name>A0ABU9QSX8_9BURK</name>